<evidence type="ECO:0008006" key="3">
    <source>
        <dbReference type="Google" id="ProtNLM"/>
    </source>
</evidence>
<keyword evidence="2" id="KW-1185">Reference proteome</keyword>
<organism evidence="1 2">
    <name type="scientific">Scleroderma citrinum Foug A</name>
    <dbReference type="NCBI Taxonomy" id="1036808"/>
    <lineage>
        <taxon>Eukaryota</taxon>
        <taxon>Fungi</taxon>
        <taxon>Dikarya</taxon>
        <taxon>Basidiomycota</taxon>
        <taxon>Agaricomycotina</taxon>
        <taxon>Agaricomycetes</taxon>
        <taxon>Agaricomycetidae</taxon>
        <taxon>Boletales</taxon>
        <taxon>Sclerodermatineae</taxon>
        <taxon>Sclerodermataceae</taxon>
        <taxon>Scleroderma</taxon>
    </lineage>
</organism>
<reference evidence="1 2" key="1">
    <citation type="submission" date="2014-04" db="EMBL/GenBank/DDBJ databases">
        <authorList>
            <consortium name="DOE Joint Genome Institute"/>
            <person name="Kuo A."/>
            <person name="Kohler A."/>
            <person name="Nagy L.G."/>
            <person name="Floudas D."/>
            <person name="Copeland A."/>
            <person name="Barry K.W."/>
            <person name="Cichocki N."/>
            <person name="Veneault-Fourrey C."/>
            <person name="LaButti K."/>
            <person name="Lindquist E.A."/>
            <person name="Lipzen A."/>
            <person name="Lundell T."/>
            <person name="Morin E."/>
            <person name="Murat C."/>
            <person name="Sun H."/>
            <person name="Tunlid A."/>
            <person name="Henrissat B."/>
            <person name="Grigoriev I.V."/>
            <person name="Hibbett D.S."/>
            <person name="Martin F."/>
            <person name="Nordberg H.P."/>
            <person name="Cantor M.N."/>
            <person name="Hua S.X."/>
        </authorList>
    </citation>
    <scope>NUCLEOTIDE SEQUENCE [LARGE SCALE GENOMIC DNA]</scope>
    <source>
        <strain evidence="1 2">Foug A</strain>
    </source>
</reference>
<dbReference type="Proteomes" id="UP000053989">
    <property type="component" value="Unassembled WGS sequence"/>
</dbReference>
<dbReference type="OrthoDB" id="544685at2759"/>
<protein>
    <recommendedName>
        <fullName evidence="3">Mediator complex subunit 1</fullName>
    </recommendedName>
</protein>
<evidence type="ECO:0000313" key="2">
    <source>
        <dbReference type="Proteomes" id="UP000053989"/>
    </source>
</evidence>
<accession>A0A0C3EAH2</accession>
<dbReference type="EMBL" id="KN822006">
    <property type="protein sequence ID" value="KIM69715.1"/>
    <property type="molecule type" value="Genomic_DNA"/>
</dbReference>
<dbReference type="STRING" id="1036808.A0A0C3EAH2"/>
<sequence length="744" mass="78499">MPGPTLLDAIHDVLAVPLPTASQAHPFSSSSSSISSRLQSILDTTSQLSYALTQLSALPSTGQTSKLVSLMRQHAGISASITVSRAATASLASSDRCVTFPDTSPPSPTRLKEWGRALGMEAFIDSSSSSSTTTVVLGGKVLVLDIDIDGRVVVKTSFVGGNNISSSMPAAPDLDAFLSREVSRWVEAARRASAGELSSSDTEDPSVEASLRARSLQDHLRYLLTLDALATGEGERGMRWFMEAMTAYQYFTSPAIHHHLTGSKTQPLDKKLAHRAHPISYLDSPSLSFLVWLSPLAYLRLLRSSPPEQLRSTSELTDIPSAHLKISLLNDSEGATIAALKLVPSSGVLSAGDTPDGQHDHVFPCTPSHLWMLDFTSAPGHSRSRHNGIVVSQTRMRAIQSVLGVDMAADMLGGPIGTALGGMGSFGSVPGMSQLGFNGFSVPASQTGSMGNTFLADTSWLDILLNTGTSAEYYKATYHSPSNIHPPLCLRVLAPQEPGFLLERVPVKTAHQVTRILEIIREQCWLNELLLMLPWEPERMFGPTSFPPVAEETSTSEQFLASILAGTFTPASIPVSVYLPSASLPPLAPSHHLSSSSAPSQFGFGGLAPVSGGSSGADSLFGAGDMDMDMEIPGLSMSMNTSSMDMGIDGGMGMGMSVGGIGMDLGGSGTPPRPPAMIILSSPARPPGTGQVELRASFVQGSGGGECGVKIESLPGVETRGMDEIVRRGGIWGLPGRVWVKSHR</sequence>
<gene>
    <name evidence="1" type="ORF">SCLCIDRAFT_103370</name>
</gene>
<dbReference type="InParanoid" id="A0A0C3EAH2"/>
<dbReference type="HOGENOM" id="CLU_014572_0_0_1"/>
<dbReference type="AlphaFoldDB" id="A0A0C3EAH2"/>
<reference evidence="2" key="2">
    <citation type="submission" date="2015-01" db="EMBL/GenBank/DDBJ databases">
        <title>Evolutionary Origins and Diversification of the Mycorrhizal Mutualists.</title>
        <authorList>
            <consortium name="DOE Joint Genome Institute"/>
            <consortium name="Mycorrhizal Genomics Consortium"/>
            <person name="Kohler A."/>
            <person name="Kuo A."/>
            <person name="Nagy L.G."/>
            <person name="Floudas D."/>
            <person name="Copeland A."/>
            <person name="Barry K.W."/>
            <person name="Cichocki N."/>
            <person name="Veneault-Fourrey C."/>
            <person name="LaButti K."/>
            <person name="Lindquist E.A."/>
            <person name="Lipzen A."/>
            <person name="Lundell T."/>
            <person name="Morin E."/>
            <person name="Murat C."/>
            <person name="Riley R."/>
            <person name="Ohm R."/>
            <person name="Sun H."/>
            <person name="Tunlid A."/>
            <person name="Henrissat B."/>
            <person name="Grigoriev I.V."/>
            <person name="Hibbett D.S."/>
            <person name="Martin F."/>
        </authorList>
    </citation>
    <scope>NUCLEOTIDE SEQUENCE [LARGE SCALE GENOMIC DNA]</scope>
    <source>
        <strain evidence="2">Foug A</strain>
    </source>
</reference>
<evidence type="ECO:0000313" key="1">
    <source>
        <dbReference type="EMBL" id="KIM69715.1"/>
    </source>
</evidence>
<proteinExistence type="predicted"/>
<name>A0A0C3EAH2_9AGAM</name>